<gene>
    <name evidence="1" type="primary">FGFR4_6</name>
    <name evidence="1" type="ORF">OS493_011806</name>
</gene>
<evidence type="ECO:0000313" key="1">
    <source>
        <dbReference type="EMBL" id="KAJ7336590.1"/>
    </source>
</evidence>
<proteinExistence type="predicted"/>
<keyword evidence="1" id="KW-0675">Receptor</keyword>
<sequence>MPKFGDDLKGSYHLIDPHYYNTIQVKDNYGVELRFTNVTEDDFGLYTCFVSNHIGKDYNSAFLSKGVNDVKPTVPVRVTERTLGITAMKTTEDSRGTASVEGFHARKAAQAKRDRIRVMLFV</sequence>
<dbReference type="OrthoDB" id="5982046at2759"/>
<dbReference type="InterPro" id="IPR013783">
    <property type="entry name" value="Ig-like_fold"/>
</dbReference>
<reference evidence="1" key="1">
    <citation type="submission" date="2023-01" db="EMBL/GenBank/DDBJ databases">
        <title>Genome assembly of the deep-sea coral Lophelia pertusa.</title>
        <authorList>
            <person name="Herrera S."/>
            <person name="Cordes E."/>
        </authorList>
    </citation>
    <scope>NUCLEOTIDE SEQUENCE</scope>
    <source>
        <strain evidence="1">USNM1676648</strain>
        <tissue evidence="1">Polyp</tissue>
    </source>
</reference>
<evidence type="ECO:0000313" key="2">
    <source>
        <dbReference type="Proteomes" id="UP001163046"/>
    </source>
</evidence>
<dbReference type="InterPro" id="IPR036179">
    <property type="entry name" value="Ig-like_dom_sf"/>
</dbReference>
<protein>
    <submittedName>
        <fullName evidence="1">Fibroblast growth factor receptor 4</fullName>
        <ecNumber evidence="1">2.7.10.1</ecNumber>
    </submittedName>
</protein>
<dbReference type="Proteomes" id="UP001163046">
    <property type="component" value="Unassembled WGS sequence"/>
</dbReference>
<keyword evidence="2" id="KW-1185">Reference proteome</keyword>
<dbReference type="Gene3D" id="2.60.40.10">
    <property type="entry name" value="Immunoglobulins"/>
    <property type="match status" value="1"/>
</dbReference>
<organism evidence="1 2">
    <name type="scientific">Desmophyllum pertusum</name>
    <dbReference type="NCBI Taxonomy" id="174260"/>
    <lineage>
        <taxon>Eukaryota</taxon>
        <taxon>Metazoa</taxon>
        <taxon>Cnidaria</taxon>
        <taxon>Anthozoa</taxon>
        <taxon>Hexacorallia</taxon>
        <taxon>Scleractinia</taxon>
        <taxon>Caryophylliina</taxon>
        <taxon>Caryophylliidae</taxon>
        <taxon>Desmophyllum</taxon>
    </lineage>
</organism>
<dbReference type="AlphaFoldDB" id="A0A9X0CFT8"/>
<keyword evidence="1" id="KW-0808">Transferase</keyword>
<dbReference type="GO" id="GO:0004714">
    <property type="term" value="F:transmembrane receptor protein tyrosine kinase activity"/>
    <property type="evidence" value="ECO:0007669"/>
    <property type="project" value="UniProtKB-EC"/>
</dbReference>
<name>A0A9X0CFT8_9CNID</name>
<accession>A0A9X0CFT8</accession>
<dbReference type="SUPFAM" id="SSF48726">
    <property type="entry name" value="Immunoglobulin"/>
    <property type="match status" value="1"/>
</dbReference>
<comment type="caution">
    <text evidence="1">The sequence shown here is derived from an EMBL/GenBank/DDBJ whole genome shotgun (WGS) entry which is preliminary data.</text>
</comment>
<dbReference type="EC" id="2.7.10.1" evidence="1"/>
<dbReference type="EMBL" id="MU827782">
    <property type="protein sequence ID" value="KAJ7336590.1"/>
    <property type="molecule type" value="Genomic_DNA"/>
</dbReference>